<dbReference type="FunFam" id="2.40.50.100:FF:000024">
    <property type="entry name" value="Exosome complex component CSL4"/>
    <property type="match status" value="1"/>
</dbReference>
<dbReference type="Gene3D" id="2.40.50.100">
    <property type="match status" value="1"/>
</dbReference>
<dbReference type="KEGG" id="aten:116291264"/>
<evidence type="ECO:0000313" key="7">
    <source>
        <dbReference type="RefSeq" id="XP_031554275.1"/>
    </source>
</evidence>
<evidence type="ECO:0000259" key="4">
    <source>
        <dbReference type="Pfam" id="PF10447"/>
    </source>
</evidence>
<dbReference type="CDD" id="cd05791">
    <property type="entry name" value="S1_CSL4"/>
    <property type="match status" value="1"/>
</dbReference>
<evidence type="ECO:0000256" key="3">
    <source>
        <dbReference type="ARBA" id="ARBA00022835"/>
    </source>
</evidence>
<keyword evidence="3" id="KW-0271">Exosome</keyword>
<dbReference type="RefSeq" id="XP_031554275.1">
    <property type="nucleotide sequence ID" value="XM_031698415.1"/>
</dbReference>
<evidence type="ECO:0000259" key="5">
    <source>
        <dbReference type="Pfam" id="PF14382"/>
    </source>
</evidence>
<name>A0A6P8HNL9_ACTTE</name>
<dbReference type="InterPro" id="IPR025721">
    <property type="entry name" value="Exosome_cplx_N_dom"/>
</dbReference>
<dbReference type="InParanoid" id="A0A6P8HNL9"/>
<dbReference type="InterPro" id="IPR019495">
    <property type="entry name" value="EXOSC1_C"/>
</dbReference>
<dbReference type="GO" id="GO:0003723">
    <property type="term" value="F:RNA binding"/>
    <property type="evidence" value="ECO:0007669"/>
    <property type="project" value="InterPro"/>
</dbReference>
<dbReference type="PANTHER" id="PTHR12686:SF8">
    <property type="entry name" value="EXOSOME COMPLEX COMPONENT CSL4"/>
    <property type="match status" value="1"/>
</dbReference>
<keyword evidence="2" id="KW-0963">Cytoplasm</keyword>
<dbReference type="OrthoDB" id="440760at2759"/>
<dbReference type="GO" id="GO:0005737">
    <property type="term" value="C:cytoplasm"/>
    <property type="evidence" value="ECO:0007669"/>
    <property type="project" value="TreeGrafter"/>
</dbReference>
<gene>
    <name evidence="7" type="primary">LOC116291264</name>
</gene>
<feature type="domain" description="Exosome complex component N-terminal" evidence="5">
    <location>
        <begin position="9"/>
        <end position="45"/>
    </location>
</feature>
<dbReference type="SUPFAM" id="SSF50249">
    <property type="entry name" value="Nucleic acid-binding proteins"/>
    <property type="match status" value="1"/>
</dbReference>
<dbReference type="GO" id="GO:0005730">
    <property type="term" value="C:nucleolus"/>
    <property type="evidence" value="ECO:0007669"/>
    <property type="project" value="UniProtKB-SubCell"/>
</dbReference>
<accession>A0A6P8HNL9</accession>
<comment type="subcellular location">
    <subcellularLocation>
        <location evidence="1">Nucleus</location>
        <location evidence="1">Nucleolus</location>
    </subcellularLocation>
</comment>
<dbReference type="GO" id="GO:0000176">
    <property type="term" value="C:nuclear exosome (RNase complex)"/>
    <property type="evidence" value="ECO:0007669"/>
    <property type="project" value="TreeGrafter"/>
</dbReference>
<organism evidence="6 7">
    <name type="scientific">Actinia tenebrosa</name>
    <name type="common">Australian red waratah sea anemone</name>
    <dbReference type="NCBI Taxonomy" id="6105"/>
    <lineage>
        <taxon>Eukaryota</taxon>
        <taxon>Metazoa</taxon>
        <taxon>Cnidaria</taxon>
        <taxon>Anthozoa</taxon>
        <taxon>Hexacorallia</taxon>
        <taxon>Actiniaria</taxon>
        <taxon>Actiniidae</taxon>
        <taxon>Actinia</taxon>
    </lineage>
</organism>
<dbReference type="InterPro" id="IPR012340">
    <property type="entry name" value="NA-bd_OB-fold"/>
</dbReference>
<dbReference type="Gene3D" id="2.40.50.140">
    <property type="entry name" value="Nucleic acid-binding proteins"/>
    <property type="match status" value="1"/>
</dbReference>
<proteinExistence type="predicted"/>
<evidence type="ECO:0000256" key="2">
    <source>
        <dbReference type="ARBA" id="ARBA00022490"/>
    </source>
</evidence>
<sequence length="192" mass="21032">MSSDSEVSIAVPGERLGSLEQFQAGNGTYIRHGYVYSCLAGIKHVRQETQKPVISVVREEQENVVPGIGSIVTCKVTSVNPRFCKVAILGVQSTALKESFRGMIRKEDVRATEKDRVEIYKCFRPGDLVLAKVTSLGDAHSYQLSTADNNLGVVFAKSEAGATMNPVSWCEMQCPKTMAKEPRKVAKISPHE</sequence>
<evidence type="ECO:0000256" key="1">
    <source>
        <dbReference type="ARBA" id="ARBA00004604"/>
    </source>
</evidence>
<feature type="domain" description="Exosome complex component CSL4 C-terminal" evidence="4">
    <location>
        <begin position="67"/>
        <end position="136"/>
    </location>
</feature>
<dbReference type="GeneID" id="116291264"/>
<dbReference type="InterPro" id="IPR039771">
    <property type="entry name" value="Csl4"/>
</dbReference>
<dbReference type="PANTHER" id="PTHR12686">
    <property type="entry name" value="3'-5' EXORIBONUCLEASE CSL4-RELATED"/>
    <property type="match status" value="1"/>
</dbReference>
<dbReference type="Proteomes" id="UP000515163">
    <property type="component" value="Unplaced"/>
</dbReference>
<reference evidence="7" key="1">
    <citation type="submission" date="2025-08" db="UniProtKB">
        <authorList>
            <consortium name="RefSeq"/>
        </authorList>
    </citation>
    <scope>IDENTIFICATION</scope>
    <source>
        <tissue evidence="7">Tentacle</tissue>
    </source>
</reference>
<dbReference type="Pfam" id="PF14382">
    <property type="entry name" value="ECR1_N"/>
    <property type="match status" value="1"/>
</dbReference>
<dbReference type="FunCoup" id="A0A6P8HNL9">
    <property type="interactions" value="2538"/>
</dbReference>
<protein>
    <submittedName>
        <fullName evidence="7">Exosome complex component CSL4-like</fullName>
    </submittedName>
</protein>
<dbReference type="FunFam" id="2.40.50.140:FF:000198">
    <property type="entry name" value="Exosome complex component CSL4"/>
    <property type="match status" value="1"/>
</dbReference>
<dbReference type="SUPFAM" id="SSF110324">
    <property type="entry name" value="Ribosomal L27 protein-like"/>
    <property type="match status" value="1"/>
</dbReference>
<dbReference type="Pfam" id="PF10447">
    <property type="entry name" value="EXOSC1"/>
    <property type="match status" value="1"/>
</dbReference>
<dbReference type="NCBIfam" id="NF034126">
    <property type="entry name" value="PRK09521.1"/>
    <property type="match status" value="1"/>
</dbReference>
<dbReference type="GO" id="GO:0006396">
    <property type="term" value="P:RNA processing"/>
    <property type="evidence" value="ECO:0007669"/>
    <property type="project" value="InterPro"/>
</dbReference>
<keyword evidence="6" id="KW-1185">Reference proteome</keyword>
<evidence type="ECO:0000313" key="6">
    <source>
        <dbReference type="Proteomes" id="UP000515163"/>
    </source>
</evidence>
<dbReference type="AlphaFoldDB" id="A0A6P8HNL9"/>